<dbReference type="Proteomes" id="UP001187192">
    <property type="component" value="Unassembled WGS sequence"/>
</dbReference>
<comment type="caution">
    <text evidence="2">The sequence shown here is derived from an EMBL/GenBank/DDBJ whole genome shotgun (WGS) entry which is preliminary data.</text>
</comment>
<sequence length="70" mass="8022">MGARYRKEGGKMRDMLFQILENEDDVVIKSGTQTLENRRAASHGMHTSKFCLNPTNETLFVCRLFDSIVN</sequence>
<evidence type="ECO:0000313" key="3">
    <source>
        <dbReference type="Proteomes" id="UP001187192"/>
    </source>
</evidence>
<proteinExistence type="predicted"/>
<protein>
    <recommendedName>
        <fullName evidence="1">Exostosin GT47 domain-containing protein</fullName>
    </recommendedName>
</protein>
<dbReference type="AlphaFoldDB" id="A0AA88EEN5"/>
<gene>
    <name evidence="2" type="ORF">TIFTF001_055559</name>
</gene>
<organism evidence="2 3">
    <name type="scientific">Ficus carica</name>
    <name type="common">Common fig</name>
    <dbReference type="NCBI Taxonomy" id="3494"/>
    <lineage>
        <taxon>Eukaryota</taxon>
        <taxon>Viridiplantae</taxon>
        <taxon>Streptophyta</taxon>
        <taxon>Embryophyta</taxon>
        <taxon>Tracheophyta</taxon>
        <taxon>Spermatophyta</taxon>
        <taxon>Magnoliopsida</taxon>
        <taxon>eudicotyledons</taxon>
        <taxon>Gunneridae</taxon>
        <taxon>Pentapetalae</taxon>
        <taxon>rosids</taxon>
        <taxon>fabids</taxon>
        <taxon>Rosales</taxon>
        <taxon>Moraceae</taxon>
        <taxon>Ficeae</taxon>
        <taxon>Ficus</taxon>
    </lineage>
</organism>
<dbReference type="InterPro" id="IPR040911">
    <property type="entry name" value="Exostosin_GT47"/>
</dbReference>
<keyword evidence="3" id="KW-1185">Reference proteome</keyword>
<dbReference type="EMBL" id="BTGU01017867">
    <property type="protein sequence ID" value="GMN71680.1"/>
    <property type="molecule type" value="Genomic_DNA"/>
</dbReference>
<dbReference type="Pfam" id="PF03016">
    <property type="entry name" value="Exostosin_GT47"/>
    <property type="match status" value="1"/>
</dbReference>
<accession>A0AA88EEN5</accession>
<name>A0AA88EEN5_FICCA</name>
<feature type="domain" description="Exostosin GT47" evidence="1">
    <location>
        <begin position="2"/>
        <end position="69"/>
    </location>
</feature>
<evidence type="ECO:0000259" key="1">
    <source>
        <dbReference type="Pfam" id="PF03016"/>
    </source>
</evidence>
<evidence type="ECO:0000313" key="2">
    <source>
        <dbReference type="EMBL" id="GMN71680.1"/>
    </source>
</evidence>
<reference evidence="2" key="1">
    <citation type="submission" date="2023-07" db="EMBL/GenBank/DDBJ databases">
        <title>draft genome sequence of fig (Ficus carica).</title>
        <authorList>
            <person name="Takahashi T."/>
            <person name="Nishimura K."/>
        </authorList>
    </citation>
    <scope>NUCLEOTIDE SEQUENCE</scope>
</reference>